<evidence type="ECO:0000313" key="3">
    <source>
        <dbReference type="EMBL" id="RUO26646.1"/>
    </source>
</evidence>
<dbReference type="GO" id="GO:0051301">
    <property type="term" value="P:cell division"/>
    <property type="evidence" value="ECO:0007669"/>
    <property type="project" value="UniProtKB-KW"/>
</dbReference>
<dbReference type="InterPro" id="IPR050961">
    <property type="entry name" value="BolA/IbaG_stress_morph_reg"/>
</dbReference>
<organism evidence="3 4">
    <name type="scientific">Aliidiomarina minuta</name>
    <dbReference type="NCBI Taxonomy" id="880057"/>
    <lineage>
        <taxon>Bacteria</taxon>
        <taxon>Pseudomonadati</taxon>
        <taxon>Pseudomonadota</taxon>
        <taxon>Gammaproteobacteria</taxon>
        <taxon>Alteromonadales</taxon>
        <taxon>Idiomarinaceae</taxon>
        <taxon>Aliidiomarina</taxon>
    </lineage>
</organism>
<dbReference type="AlphaFoldDB" id="A0A432W9J0"/>
<keyword evidence="4" id="KW-1185">Reference proteome</keyword>
<dbReference type="Pfam" id="PF01722">
    <property type="entry name" value="BolA"/>
    <property type="match status" value="1"/>
</dbReference>
<dbReference type="PIRSF" id="PIRSF003113">
    <property type="entry name" value="BolA"/>
    <property type="match status" value="1"/>
</dbReference>
<reference evidence="3 4" key="1">
    <citation type="journal article" date="2011" name="Front. Microbiol.">
        <title>Genomic signatures of strain selection and enhancement in Bacillus atrophaeus var. globigii, a historical biowarfare simulant.</title>
        <authorList>
            <person name="Gibbons H.S."/>
            <person name="Broomall S.M."/>
            <person name="McNew L.A."/>
            <person name="Daligault H."/>
            <person name="Chapman C."/>
            <person name="Bruce D."/>
            <person name="Karavis M."/>
            <person name="Krepps M."/>
            <person name="McGregor P.A."/>
            <person name="Hong C."/>
            <person name="Park K.H."/>
            <person name="Akmal A."/>
            <person name="Feldman A."/>
            <person name="Lin J.S."/>
            <person name="Chang W.E."/>
            <person name="Higgs B.W."/>
            <person name="Demirev P."/>
            <person name="Lindquist J."/>
            <person name="Liem A."/>
            <person name="Fochler E."/>
            <person name="Read T.D."/>
            <person name="Tapia R."/>
            <person name="Johnson S."/>
            <person name="Bishop-Lilly K.A."/>
            <person name="Detter C."/>
            <person name="Han C."/>
            <person name="Sozhamannan S."/>
            <person name="Rosenzweig C.N."/>
            <person name="Skowronski E.W."/>
        </authorList>
    </citation>
    <scope>NUCLEOTIDE SEQUENCE [LARGE SCALE GENOMIC DNA]</scope>
    <source>
        <strain evidence="3 4">MLST1</strain>
    </source>
</reference>
<proteinExistence type="inferred from homology"/>
<dbReference type="InterPro" id="IPR002634">
    <property type="entry name" value="BolA"/>
</dbReference>
<dbReference type="SUPFAM" id="SSF82657">
    <property type="entry name" value="BolA-like"/>
    <property type="match status" value="1"/>
</dbReference>
<evidence type="ECO:0000256" key="1">
    <source>
        <dbReference type="ARBA" id="ARBA00005578"/>
    </source>
</evidence>
<evidence type="ECO:0000256" key="2">
    <source>
        <dbReference type="RuleBase" id="RU003860"/>
    </source>
</evidence>
<accession>A0A432W9J0</accession>
<dbReference type="OrthoDB" id="9812890at2"/>
<dbReference type="PANTHER" id="PTHR46229:SF4">
    <property type="entry name" value="ACID STRESS PROTEIN IBAG"/>
    <property type="match status" value="1"/>
</dbReference>
<gene>
    <name evidence="3" type="ORF">CWE09_08090</name>
</gene>
<dbReference type="Gene3D" id="3.30.300.90">
    <property type="entry name" value="BolA-like"/>
    <property type="match status" value="1"/>
</dbReference>
<protein>
    <submittedName>
        <fullName evidence="3">Cell division protein BolA</fullName>
    </submittedName>
</protein>
<evidence type="ECO:0000313" key="4">
    <source>
        <dbReference type="Proteomes" id="UP000288293"/>
    </source>
</evidence>
<keyword evidence="3" id="KW-0131">Cell cycle</keyword>
<sequence>MEPAQIQDILREAIDLEEVYVKSDGSHVEVIAVAEVFGELSRVKQQQLIYAPLKPAIADGSIHAVSIKAYTPAQWQREKKLVMPN</sequence>
<dbReference type="InterPro" id="IPR036065">
    <property type="entry name" value="BolA-like_sf"/>
</dbReference>
<keyword evidence="3" id="KW-0132">Cell division</keyword>
<dbReference type="Proteomes" id="UP000288293">
    <property type="component" value="Unassembled WGS sequence"/>
</dbReference>
<dbReference type="PANTHER" id="PTHR46229">
    <property type="entry name" value="BOLA TRANSCRIPTION REGULATOR"/>
    <property type="match status" value="1"/>
</dbReference>
<comment type="similarity">
    <text evidence="1 2">Belongs to the BolA/IbaG family.</text>
</comment>
<comment type="caution">
    <text evidence="3">The sequence shown here is derived from an EMBL/GenBank/DDBJ whole genome shotgun (WGS) entry which is preliminary data.</text>
</comment>
<dbReference type="RefSeq" id="WP_126803456.1">
    <property type="nucleotide sequence ID" value="NZ_PIPL01000001.1"/>
</dbReference>
<dbReference type="EMBL" id="PIPL01000001">
    <property type="protein sequence ID" value="RUO26646.1"/>
    <property type="molecule type" value="Genomic_DNA"/>
</dbReference>
<name>A0A432W9J0_9GAMM</name>